<reference evidence="1 2" key="1">
    <citation type="submission" date="2022-12" db="EMBL/GenBank/DDBJ databases">
        <title>Chromosome-level genome assembly of true bugs.</title>
        <authorList>
            <person name="Ma L."/>
            <person name="Li H."/>
        </authorList>
    </citation>
    <scope>NUCLEOTIDE SEQUENCE [LARGE SCALE GENOMIC DNA]</scope>
    <source>
        <strain evidence="1">Lab_2022b</strain>
    </source>
</reference>
<dbReference type="Proteomes" id="UP001461498">
    <property type="component" value="Unassembled WGS sequence"/>
</dbReference>
<evidence type="ECO:0000313" key="2">
    <source>
        <dbReference type="Proteomes" id="UP001461498"/>
    </source>
</evidence>
<sequence length="72" mass="8561">MFTLNKIYSQEHFTFLGITLDTRLSWKDHINALAAKLSRLNNNYKRSIVLDNYIYKPDSLINFAVINNRKQR</sequence>
<organism evidence="1 2">
    <name type="scientific">Rhynocoris fuscipes</name>
    <dbReference type="NCBI Taxonomy" id="488301"/>
    <lineage>
        <taxon>Eukaryota</taxon>
        <taxon>Metazoa</taxon>
        <taxon>Ecdysozoa</taxon>
        <taxon>Arthropoda</taxon>
        <taxon>Hexapoda</taxon>
        <taxon>Insecta</taxon>
        <taxon>Pterygota</taxon>
        <taxon>Neoptera</taxon>
        <taxon>Paraneoptera</taxon>
        <taxon>Hemiptera</taxon>
        <taxon>Heteroptera</taxon>
        <taxon>Panheteroptera</taxon>
        <taxon>Cimicomorpha</taxon>
        <taxon>Reduviidae</taxon>
        <taxon>Harpactorinae</taxon>
        <taxon>Harpactorini</taxon>
        <taxon>Rhynocoris</taxon>
    </lineage>
</organism>
<keyword evidence="2" id="KW-1185">Reference proteome</keyword>
<dbReference type="EMBL" id="JAPXFL010000004">
    <property type="protein sequence ID" value="KAK9507164.1"/>
    <property type="molecule type" value="Genomic_DNA"/>
</dbReference>
<name>A0AAW1DAU9_9HEMI</name>
<gene>
    <name evidence="1" type="ORF">O3M35_007076</name>
</gene>
<dbReference type="AlphaFoldDB" id="A0AAW1DAU9"/>
<accession>A0AAW1DAU9</accession>
<evidence type="ECO:0000313" key="1">
    <source>
        <dbReference type="EMBL" id="KAK9507164.1"/>
    </source>
</evidence>
<evidence type="ECO:0008006" key="3">
    <source>
        <dbReference type="Google" id="ProtNLM"/>
    </source>
</evidence>
<comment type="caution">
    <text evidence="1">The sequence shown here is derived from an EMBL/GenBank/DDBJ whole genome shotgun (WGS) entry which is preliminary data.</text>
</comment>
<protein>
    <recommendedName>
        <fullName evidence="3">Reverse transcriptase</fullName>
    </recommendedName>
</protein>
<proteinExistence type="predicted"/>